<keyword evidence="1" id="KW-0812">Transmembrane</keyword>
<evidence type="ECO:0000313" key="3">
    <source>
        <dbReference type="EMBL" id="MEA5140097.1"/>
    </source>
</evidence>
<organism evidence="3 4">
    <name type="scientific">Arcicella rigui</name>
    <dbReference type="NCBI Taxonomy" id="797020"/>
    <lineage>
        <taxon>Bacteria</taxon>
        <taxon>Pseudomonadati</taxon>
        <taxon>Bacteroidota</taxon>
        <taxon>Cytophagia</taxon>
        <taxon>Cytophagales</taxon>
        <taxon>Flectobacillaceae</taxon>
        <taxon>Arcicella</taxon>
    </lineage>
</organism>
<comment type="caution">
    <text evidence="3">The sequence shown here is derived from an EMBL/GenBank/DDBJ whole genome shotgun (WGS) entry which is preliminary data.</text>
</comment>
<reference evidence="3 4" key="1">
    <citation type="submission" date="2023-12" db="EMBL/GenBank/DDBJ databases">
        <title>Novel species of the genus Arcicella isolated from rivers.</title>
        <authorList>
            <person name="Lu H."/>
        </authorList>
    </citation>
    <scope>NUCLEOTIDE SEQUENCE [LARGE SCALE GENOMIC DNA]</scope>
    <source>
        <strain evidence="3 4">KCTC 23307</strain>
    </source>
</reference>
<proteinExistence type="predicted"/>
<dbReference type="Pfam" id="PF13559">
    <property type="entry name" value="DUF4129"/>
    <property type="match status" value="1"/>
</dbReference>
<feature type="domain" description="Protein-glutamine gamma-glutamyltransferase-like C-terminal" evidence="2">
    <location>
        <begin position="165"/>
        <end position="229"/>
    </location>
</feature>
<keyword evidence="1" id="KW-1133">Transmembrane helix</keyword>
<name>A0ABU5QBZ2_9BACT</name>
<protein>
    <submittedName>
        <fullName evidence="3">DUF4129 domain-containing protein</fullName>
    </submittedName>
</protein>
<keyword evidence="4" id="KW-1185">Reference proteome</keyword>
<keyword evidence="1" id="KW-0472">Membrane</keyword>
<dbReference type="EMBL" id="JAYFUM010000015">
    <property type="protein sequence ID" value="MEA5140097.1"/>
    <property type="molecule type" value="Genomic_DNA"/>
</dbReference>
<dbReference type="InterPro" id="IPR025403">
    <property type="entry name" value="TgpA-like_C"/>
</dbReference>
<dbReference type="RefSeq" id="WP_323297255.1">
    <property type="nucleotide sequence ID" value="NZ_JAYFUM010000015.1"/>
</dbReference>
<evidence type="ECO:0000259" key="2">
    <source>
        <dbReference type="Pfam" id="PF13559"/>
    </source>
</evidence>
<accession>A0ABU5QBZ2</accession>
<gene>
    <name evidence="3" type="ORF">VB248_13175</name>
</gene>
<evidence type="ECO:0000256" key="1">
    <source>
        <dbReference type="SAM" id="Phobius"/>
    </source>
</evidence>
<sequence>MMMKNRFKHSSFRIFYWVLLLVVIRGFSLVAQDTTAIQVRKPNKSEIVAFQKSIDYQYETVQNNHIETWWERQLRAFAKWFSEAFSGVGNPTFWKIFAYCFVAAVIVFVTLKLMGVDIESFFSKQASTNIPYETLVENIHQINFTEAITEAIQQKDYRLAVRLHYLKTLKELSDNGLIDWQINKTNQSYVYEIQDSQLKKTFERVTRQFEYIWYGDFPIDEQAFLQVREEFLIFSNQII</sequence>
<evidence type="ECO:0000313" key="4">
    <source>
        <dbReference type="Proteomes" id="UP001302949"/>
    </source>
</evidence>
<dbReference type="Proteomes" id="UP001302949">
    <property type="component" value="Unassembled WGS sequence"/>
</dbReference>
<feature type="transmembrane region" description="Helical" evidence="1">
    <location>
        <begin position="96"/>
        <end position="115"/>
    </location>
</feature>